<evidence type="ECO:0000313" key="3">
    <source>
        <dbReference type="EMBL" id="PQO38484.1"/>
    </source>
</evidence>
<dbReference type="SUPFAM" id="SSF53474">
    <property type="entry name" value="alpha/beta-Hydrolases"/>
    <property type="match status" value="1"/>
</dbReference>
<dbReference type="GO" id="GO:0016788">
    <property type="term" value="F:hydrolase activity, acting on ester bonds"/>
    <property type="evidence" value="ECO:0007669"/>
    <property type="project" value="TreeGrafter"/>
</dbReference>
<accession>A0A2S8G2X5</accession>
<dbReference type="EMBL" id="PUIB01000011">
    <property type="protein sequence ID" value="PQO38484.1"/>
    <property type="molecule type" value="Genomic_DNA"/>
</dbReference>
<keyword evidence="2" id="KW-0378">Hydrolase</keyword>
<dbReference type="AlphaFoldDB" id="A0A2S8G2X5"/>
<dbReference type="Gene3D" id="3.40.50.1820">
    <property type="entry name" value="alpha/beta hydrolase"/>
    <property type="match status" value="1"/>
</dbReference>
<dbReference type="InterPro" id="IPR052558">
    <property type="entry name" value="Siderophore_Hydrolase_D"/>
</dbReference>
<dbReference type="PANTHER" id="PTHR40841">
    <property type="entry name" value="SIDEROPHORE TRIACETYLFUSARININE C ESTERASE"/>
    <property type="match status" value="1"/>
</dbReference>
<sequence length="357" mass="39420">MVTLDNEIESLRVSFAFNFPQARGNRNSMKLNTFPYRQVIYVVFFGVLGLPATSYSQEVGNSESEASVSASYQIPGSEVFDVRSKQGLDYRIFLSIPDQSPPPEGFPVLFVLDGNAYFPLAATLSRFQARGPRSGLVIVGIGYPTDDAFHMQRRTFDMTTKADPKKLPPSRGGRGWHESGGADQFLEFIKNELRPLVAKKVAIDGERHAIVGHSFGGLFVMHTLFTHPNSFQTYIAISPSGWWNDYALLQEEKVFSRDVDSLEKPVRLLIEVGELELSGKEGPAASLAPTPAMKEFGTTEDFAKRLSSVKSKSCEVRFKIYDGESHGSVVPRAMIDAIRFSLPPTPPSAARARTATN</sequence>
<evidence type="ECO:0000256" key="1">
    <source>
        <dbReference type="ARBA" id="ARBA00005622"/>
    </source>
</evidence>
<dbReference type="InterPro" id="IPR000801">
    <property type="entry name" value="Esterase-like"/>
</dbReference>
<protein>
    <submittedName>
        <fullName evidence="3">Enterobactin esterase</fullName>
    </submittedName>
</protein>
<gene>
    <name evidence="3" type="ORF">C5Y98_10540</name>
</gene>
<reference evidence="3 4" key="1">
    <citation type="submission" date="2018-02" db="EMBL/GenBank/DDBJ databases">
        <title>Comparative genomes isolates from brazilian mangrove.</title>
        <authorList>
            <person name="Araujo J.E."/>
            <person name="Taketani R.G."/>
            <person name="Silva M.C.P."/>
            <person name="Loureco M.V."/>
            <person name="Andreote F.D."/>
        </authorList>
    </citation>
    <scope>NUCLEOTIDE SEQUENCE [LARGE SCALE GENOMIC DNA]</scope>
    <source>
        <strain evidence="3 4">NAP PRIS-MGV</strain>
    </source>
</reference>
<dbReference type="Proteomes" id="UP000239388">
    <property type="component" value="Unassembled WGS sequence"/>
</dbReference>
<dbReference type="InterPro" id="IPR029058">
    <property type="entry name" value="AB_hydrolase_fold"/>
</dbReference>
<evidence type="ECO:0000313" key="4">
    <source>
        <dbReference type="Proteomes" id="UP000239388"/>
    </source>
</evidence>
<organism evidence="3 4">
    <name type="scientific">Blastopirellula marina</name>
    <dbReference type="NCBI Taxonomy" id="124"/>
    <lineage>
        <taxon>Bacteria</taxon>
        <taxon>Pseudomonadati</taxon>
        <taxon>Planctomycetota</taxon>
        <taxon>Planctomycetia</taxon>
        <taxon>Pirellulales</taxon>
        <taxon>Pirellulaceae</taxon>
        <taxon>Blastopirellula</taxon>
    </lineage>
</organism>
<name>A0A2S8G2X5_9BACT</name>
<comment type="similarity">
    <text evidence="1">Belongs to the esterase D family.</text>
</comment>
<evidence type="ECO:0000256" key="2">
    <source>
        <dbReference type="ARBA" id="ARBA00022801"/>
    </source>
</evidence>
<comment type="caution">
    <text evidence="3">The sequence shown here is derived from an EMBL/GenBank/DDBJ whole genome shotgun (WGS) entry which is preliminary data.</text>
</comment>
<proteinExistence type="inferred from homology"/>
<dbReference type="PANTHER" id="PTHR40841:SF2">
    <property type="entry name" value="SIDEROPHORE-DEGRADING ESTERASE (EUROFUNG)"/>
    <property type="match status" value="1"/>
</dbReference>
<dbReference type="Pfam" id="PF00756">
    <property type="entry name" value="Esterase"/>
    <property type="match status" value="1"/>
</dbReference>